<evidence type="ECO:0000256" key="3">
    <source>
        <dbReference type="ARBA" id="ARBA00022748"/>
    </source>
</evidence>
<evidence type="ECO:0000256" key="1">
    <source>
        <dbReference type="ARBA" id="ARBA00004141"/>
    </source>
</evidence>
<comment type="subcellular location">
    <subcellularLocation>
        <location evidence="1">Membrane</location>
        <topology evidence="1">Multi-pass membrane protein</topology>
    </subcellularLocation>
</comment>
<gene>
    <name evidence="8" type="ORF">dnm_003160</name>
</gene>
<feature type="transmembrane region" description="Helical" evidence="6">
    <location>
        <begin position="397"/>
        <end position="416"/>
    </location>
</feature>
<organism evidence="8 9">
    <name type="scientific">Desulfonema magnum</name>
    <dbReference type="NCBI Taxonomy" id="45655"/>
    <lineage>
        <taxon>Bacteria</taxon>
        <taxon>Pseudomonadati</taxon>
        <taxon>Thermodesulfobacteriota</taxon>
        <taxon>Desulfobacteria</taxon>
        <taxon>Desulfobacterales</taxon>
        <taxon>Desulfococcaceae</taxon>
        <taxon>Desulfonema</taxon>
    </lineage>
</organism>
<dbReference type="PANTHER" id="PTHR31566:SF0">
    <property type="entry name" value="CYTOCHROME C BIOGENESIS PROTEIN CCS1, CHLOROPLASTIC"/>
    <property type="match status" value="1"/>
</dbReference>
<dbReference type="Pfam" id="PF05140">
    <property type="entry name" value="ResB"/>
    <property type="match status" value="2"/>
</dbReference>
<keyword evidence="2 6" id="KW-0812">Transmembrane</keyword>
<evidence type="ECO:0000256" key="5">
    <source>
        <dbReference type="ARBA" id="ARBA00023136"/>
    </source>
</evidence>
<evidence type="ECO:0000259" key="7">
    <source>
        <dbReference type="Pfam" id="PF05140"/>
    </source>
</evidence>
<dbReference type="EMBL" id="CP061800">
    <property type="protein sequence ID" value="QTA84322.1"/>
    <property type="molecule type" value="Genomic_DNA"/>
</dbReference>
<sequence>MEREDISSNYFEKLWKFFTSVRLTVVLLLSLAATSVIGTVIPQNESNSAYFQEYGEVLYRIFYGFGFFDMYHSWWFQAMLIILTVNIVVCSLDRLSATWKIIFSNPPKFNVSRFRKLSNKEEFTADYSPEQLKDSYKPVISKAFGYSRVEETDEGVCIFAEKGRWTRLGVYIVHISVILLLVGGLFGSIFGFEGFVNIPEGSATDHIRLRKTSQIKALDFTIQCDKFNVSFYDSGAPREYRSGLTILEGDKPVLTRDIIVNDPLRYKGINIFQSSYGTMPENADSMKGRAITLSFTSNATGMVYIKKAVFGKKTDLPENMGKFIIKDFDNDYNFRGHKIGKVFIGTVLPTEGEPLDIVIPPFSNFDRMRGGDFAVSVTAYEQHYYTGLQITKDPGVLIVYSGFIMMIIGFLITFFMSHRRVCVEMTAAGEKTTVMVAGMATKNKMGMEIRTKKLSQRLAGIHPSPY</sequence>
<evidence type="ECO:0000313" key="8">
    <source>
        <dbReference type="EMBL" id="QTA84322.1"/>
    </source>
</evidence>
<dbReference type="GO" id="GO:0017004">
    <property type="term" value="P:cytochrome complex assembly"/>
    <property type="evidence" value="ECO:0007669"/>
    <property type="project" value="UniProtKB-KW"/>
</dbReference>
<proteinExistence type="predicted"/>
<keyword evidence="9" id="KW-1185">Reference proteome</keyword>
<feature type="domain" description="ResB-like" evidence="7">
    <location>
        <begin position="21"/>
        <end position="309"/>
    </location>
</feature>
<feature type="transmembrane region" description="Helical" evidence="6">
    <location>
        <begin position="74"/>
        <end position="92"/>
    </location>
</feature>
<name>A0A975BF12_9BACT</name>
<dbReference type="KEGG" id="dmm:dnm_003160"/>
<dbReference type="Proteomes" id="UP000663722">
    <property type="component" value="Chromosome"/>
</dbReference>
<keyword evidence="3" id="KW-0201">Cytochrome c-type biogenesis</keyword>
<keyword evidence="5 6" id="KW-0472">Membrane</keyword>
<feature type="transmembrane region" description="Helical" evidence="6">
    <location>
        <begin position="168"/>
        <end position="192"/>
    </location>
</feature>
<dbReference type="GO" id="GO:0016020">
    <property type="term" value="C:membrane"/>
    <property type="evidence" value="ECO:0007669"/>
    <property type="project" value="UniProtKB-SubCell"/>
</dbReference>
<dbReference type="RefSeq" id="WP_207680855.1">
    <property type="nucleotide sequence ID" value="NZ_CP061800.1"/>
</dbReference>
<dbReference type="InterPro" id="IPR007816">
    <property type="entry name" value="ResB-like_domain"/>
</dbReference>
<keyword evidence="4 6" id="KW-1133">Transmembrane helix</keyword>
<evidence type="ECO:0000313" key="9">
    <source>
        <dbReference type="Proteomes" id="UP000663722"/>
    </source>
</evidence>
<feature type="transmembrane region" description="Helical" evidence="6">
    <location>
        <begin position="21"/>
        <end position="41"/>
    </location>
</feature>
<dbReference type="AlphaFoldDB" id="A0A975BF12"/>
<dbReference type="InterPro" id="IPR023494">
    <property type="entry name" value="Cyt_c_bgen_Ccs1/CcsB/ResB"/>
</dbReference>
<feature type="domain" description="ResB-like" evidence="7">
    <location>
        <begin position="368"/>
        <end position="448"/>
    </location>
</feature>
<protein>
    <submittedName>
        <fullName evidence="8">Cytochrome c biogenesis protein, CcsB-like</fullName>
    </submittedName>
</protein>
<evidence type="ECO:0000256" key="2">
    <source>
        <dbReference type="ARBA" id="ARBA00022692"/>
    </source>
</evidence>
<accession>A0A975BF12</accession>
<evidence type="ECO:0000256" key="4">
    <source>
        <dbReference type="ARBA" id="ARBA00022989"/>
    </source>
</evidence>
<reference evidence="8" key="1">
    <citation type="journal article" date="2021" name="Microb. Physiol.">
        <title>Proteogenomic Insights into the Physiology of Marine, Sulfate-Reducing, Filamentous Desulfonema limicola and Desulfonema magnum.</title>
        <authorList>
            <person name="Schnaars V."/>
            <person name="Wohlbrand L."/>
            <person name="Scheve S."/>
            <person name="Hinrichs C."/>
            <person name="Reinhardt R."/>
            <person name="Rabus R."/>
        </authorList>
    </citation>
    <scope>NUCLEOTIDE SEQUENCE</scope>
    <source>
        <strain evidence="8">4be13</strain>
    </source>
</reference>
<evidence type="ECO:0000256" key="6">
    <source>
        <dbReference type="SAM" id="Phobius"/>
    </source>
</evidence>
<dbReference type="PANTHER" id="PTHR31566">
    <property type="entry name" value="CYTOCHROME C BIOGENESIS PROTEIN CCS1, CHLOROPLASTIC"/>
    <property type="match status" value="1"/>
</dbReference>